<evidence type="ECO:0000313" key="9">
    <source>
        <dbReference type="EMBL" id="TFY70167.1"/>
    </source>
</evidence>
<evidence type="ECO:0000256" key="1">
    <source>
        <dbReference type="ARBA" id="ARBA00006104"/>
    </source>
</evidence>
<dbReference type="GO" id="GO:0004806">
    <property type="term" value="F:triacylglycerol lipase activity"/>
    <property type="evidence" value="ECO:0007669"/>
    <property type="project" value="InterPro"/>
</dbReference>
<dbReference type="PANTHER" id="PTHR14226">
    <property type="entry name" value="NEUROPATHY TARGET ESTERASE/SWISS CHEESE D.MELANOGASTER"/>
    <property type="match status" value="1"/>
</dbReference>
<evidence type="ECO:0000259" key="8">
    <source>
        <dbReference type="PROSITE" id="PS51635"/>
    </source>
</evidence>
<dbReference type="OrthoDB" id="15478at2759"/>
<keyword evidence="2 5" id="KW-0378">Hydrolase</keyword>
<evidence type="ECO:0000313" key="10">
    <source>
        <dbReference type="Proteomes" id="UP000298327"/>
    </source>
</evidence>
<feature type="short sequence motif" description="GXSXG" evidence="5">
    <location>
        <begin position="321"/>
        <end position="325"/>
    </location>
</feature>
<dbReference type="CDD" id="cd07232">
    <property type="entry name" value="Pat_PLPL"/>
    <property type="match status" value="1"/>
</dbReference>
<gene>
    <name evidence="9" type="ORF">EVG20_g2838</name>
</gene>
<dbReference type="InterPro" id="IPR050301">
    <property type="entry name" value="NTE"/>
</dbReference>
<dbReference type="EC" id="3.1.1.-" evidence="6"/>
<comment type="function">
    <text evidence="6">Lipid hydrolase.</text>
</comment>
<dbReference type="GO" id="GO:0006641">
    <property type="term" value="P:triglyceride metabolic process"/>
    <property type="evidence" value="ECO:0007669"/>
    <property type="project" value="UniProtKB-ARBA"/>
</dbReference>
<keyword evidence="10" id="KW-1185">Reference proteome</keyword>
<keyword evidence="3 5" id="KW-0442">Lipid degradation</keyword>
<dbReference type="GO" id="GO:0016020">
    <property type="term" value="C:membrane"/>
    <property type="evidence" value="ECO:0007669"/>
    <property type="project" value="UniProtKB-SubCell"/>
</dbReference>
<proteinExistence type="inferred from homology"/>
<dbReference type="Pfam" id="PF11815">
    <property type="entry name" value="DUF3336"/>
    <property type="match status" value="1"/>
</dbReference>
<dbReference type="InterPro" id="IPR021771">
    <property type="entry name" value="Triacylglycerol_lipase_N"/>
</dbReference>
<feature type="compositionally biased region" description="Acidic residues" evidence="7">
    <location>
        <begin position="859"/>
        <end position="870"/>
    </location>
</feature>
<feature type="compositionally biased region" description="Polar residues" evidence="7">
    <location>
        <begin position="632"/>
        <end position="643"/>
    </location>
</feature>
<dbReference type="AlphaFoldDB" id="A0A4Y9Z800"/>
<keyword evidence="6" id="KW-0812">Transmembrane</keyword>
<feature type="transmembrane region" description="Helical" evidence="6">
    <location>
        <begin position="98"/>
        <end position="118"/>
    </location>
</feature>
<evidence type="ECO:0000256" key="3">
    <source>
        <dbReference type="ARBA" id="ARBA00022963"/>
    </source>
</evidence>
<comment type="caution">
    <text evidence="5 6">Lacks conserved residue(s) required for the propagation of feature annotation.</text>
</comment>
<dbReference type="STRING" id="205917.A0A4Y9Z800"/>
<feature type="compositionally biased region" description="Basic and acidic residues" evidence="7">
    <location>
        <begin position="648"/>
        <end position="661"/>
    </location>
</feature>
<dbReference type="InterPro" id="IPR016035">
    <property type="entry name" value="Acyl_Trfase/lysoPLipase"/>
</dbReference>
<evidence type="ECO:0000256" key="2">
    <source>
        <dbReference type="ARBA" id="ARBA00022801"/>
    </source>
</evidence>
<keyword evidence="6" id="KW-0472">Membrane</keyword>
<keyword evidence="6" id="KW-1133">Transmembrane helix</keyword>
<dbReference type="InterPro" id="IPR002641">
    <property type="entry name" value="PNPLA_dom"/>
</dbReference>
<dbReference type="EMBL" id="SEOQ01000118">
    <property type="protein sequence ID" value="TFY70167.1"/>
    <property type="molecule type" value="Genomic_DNA"/>
</dbReference>
<dbReference type="Gene3D" id="3.40.1090.10">
    <property type="entry name" value="Cytosolic phospholipase A2 catalytic domain"/>
    <property type="match status" value="2"/>
</dbReference>
<dbReference type="PANTHER" id="PTHR14226:SF66">
    <property type="entry name" value="TRIACYLGLYCEROL LIPASE PTL2"/>
    <property type="match status" value="1"/>
</dbReference>
<feature type="transmembrane region" description="Helical" evidence="6">
    <location>
        <begin position="284"/>
        <end position="303"/>
    </location>
</feature>
<evidence type="ECO:0000256" key="6">
    <source>
        <dbReference type="RuleBase" id="RU362055"/>
    </source>
</evidence>
<comment type="subcellular location">
    <subcellularLocation>
        <location evidence="6">Membrane</location>
        <topology evidence="6">Single-pass membrane protein</topology>
    </subcellularLocation>
</comment>
<dbReference type="Pfam" id="PF01734">
    <property type="entry name" value="Patatin"/>
    <property type="match status" value="1"/>
</dbReference>
<dbReference type="Proteomes" id="UP000298327">
    <property type="component" value="Unassembled WGS sequence"/>
</dbReference>
<evidence type="ECO:0000256" key="7">
    <source>
        <dbReference type="SAM" id="MobiDB-lite"/>
    </source>
</evidence>
<dbReference type="SUPFAM" id="SSF52151">
    <property type="entry name" value="FabD/lysophospholipase-like"/>
    <property type="match status" value="1"/>
</dbReference>
<accession>A0A4Y9Z800</accession>
<feature type="active site" description="Nucleophile" evidence="5">
    <location>
        <position position="323"/>
    </location>
</feature>
<sequence length="870" mass="98257">MSSAQADFDVDYVDEHHMRAFEEALGADDNALIPDDLTSPGFISRPGTPASSHHGSTRIRKVSALSDFAPVNVRVKRRRKGDRAPERRQDWLYLIVRWPLLFSIFLFITLEFGFYVLIRQLVNAKEWLSAWRGRKGLLRKRLRASTSYQEWKDTAAVLDDYMHFNEWKSVEEDPFYDWRLVKKVKRSLKMLREKNDARGVLGVLETCLRHNFRWCRVYEVSQFDFGTSPMLIYVPRLYSETFYGTKALVESYITELESALKYVRETPLLSNEEKKRFFKSAHTNLGLTALCLSGGASFGYYHFGVAKAFLDAGLLPRVVTGTSAGGLVAALICTRTEAELKNLLVPELANKITACEDPFRVWFKRFWTTGARFDSVTWARKCCWFTRGSMTFHEAYMRTGRVLNVSVIPADRHSPTKLLNYLTAPDTIIWTALLASAAVPGILNPVVLMQKLKDGRVIPWSWGSKFKDGSLRVDIPVQSLNLYFRVTQPVVSQVNPHVHLFFFASRGSPGKPVAHSKGKGWRGNFLLSAAEQWLKLELTKNFKVIRDLELLPQLLGQDWSSVFLQRFEGSVTIWPRTRFMDWLRILSDPDPAELKRMLQVGQLVTWPKLHMIDNRLRLERQIYLGRQAVRRAQQTRPTATIANGQPKPARDAASDEHEAHLPHIATPPAPTDGIERVRALEEDGVSSSANEIQHRPQRNRHLSGRSGASTPKDIDTHGRADPLRSPSLRHKWAAGLLAQDSGADSKTEQPSDDGHHLVADVDASSVSKPHPPSASTSGSFLARLRTQSFGGLSSPFSSLRRGSKISLKDVGTDHVVEQPWSSDSSSEDELSLEDQRDIYHPSSLNGFSRTYGEDRAAIDTEDSAEDIDNM</sequence>
<dbReference type="PROSITE" id="PS51635">
    <property type="entry name" value="PNPLA"/>
    <property type="match status" value="1"/>
</dbReference>
<evidence type="ECO:0000256" key="4">
    <source>
        <dbReference type="ARBA" id="ARBA00023098"/>
    </source>
</evidence>
<reference evidence="9 10" key="1">
    <citation type="submission" date="2019-02" db="EMBL/GenBank/DDBJ databases">
        <title>Genome sequencing of the rare red list fungi Dentipellis fragilis.</title>
        <authorList>
            <person name="Buettner E."/>
            <person name="Kellner H."/>
        </authorList>
    </citation>
    <scope>NUCLEOTIDE SEQUENCE [LARGE SCALE GENOMIC DNA]</scope>
    <source>
        <strain evidence="9 10">DSM 105465</strain>
    </source>
</reference>
<dbReference type="GO" id="GO:0016042">
    <property type="term" value="P:lipid catabolic process"/>
    <property type="evidence" value="ECO:0007669"/>
    <property type="project" value="UniProtKB-UniRule"/>
</dbReference>
<comment type="caution">
    <text evidence="9">The sequence shown here is derived from an EMBL/GenBank/DDBJ whole genome shotgun (WGS) entry which is preliminary data.</text>
</comment>
<protein>
    <recommendedName>
        <fullName evidence="6">Patatin-like phospholipase domain-containing protein</fullName>
        <ecNumber evidence="6">3.1.1.-</ecNumber>
    </recommendedName>
</protein>
<evidence type="ECO:0000256" key="5">
    <source>
        <dbReference type="PROSITE-ProRule" id="PRU01161"/>
    </source>
</evidence>
<feature type="domain" description="PNPLA" evidence="8">
    <location>
        <begin position="290"/>
        <end position="481"/>
    </location>
</feature>
<organism evidence="9 10">
    <name type="scientific">Dentipellis fragilis</name>
    <dbReference type="NCBI Taxonomy" id="205917"/>
    <lineage>
        <taxon>Eukaryota</taxon>
        <taxon>Fungi</taxon>
        <taxon>Dikarya</taxon>
        <taxon>Basidiomycota</taxon>
        <taxon>Agaricomycotina</taxon>
        <taxon>Agaricomycetes</taxon>
        <taxon>Russulales</taxon>
        <taxon>Hericiaceae</taxon>
        <taxon>Dentipellis</taxon>
    </lineage>
</organism>
<feature type="region of interest" description="Disordered" evidence="7">
    <location>
        <begin position="816"/>
        <end position="870"/>
    </location>
</feature>
<name>A0A4Y9Z800_9AGAM</name>
<feature type="region of interest" description="Disordered" evidence="7">
    <location>
        <begin position="629"/>
        <end position="726"/>
    </location>
</feature>
<feature type="active site" description="Proton acceptor" evidence="5">
    <location>
        <position position="468"/>
    </location>
</feature>
<feature type="compositionally biased region" description="Basic and acidic residues" evidence="7">
    <location>
        <begin position="712"/>
        <end position="722"/>
    </location>
</feature>
<comment type="similarity">
    <text evidence="1 6">Belongs to the PLPL family.</text>
</comment>
<keyword evidence="4 5" id="KW-0443">Lipid metabolism</keyword>